<evidence type="ECO:0000313" key="4">
    <source>
        <dbReference type="EMBL" id="CAF1012303.1"/>
    </source>
</evidence>
<dbReference type="Proteomes" id="UP000663828">
    <property type="component" value="Unassembled WGS sequence"/>
</dbReference>
<evidence type="ECO:0000256" key="1">
    <source>
        <dbReference type="ARBA" id="ARBA00022801"/>
    </source>
</evidence>
<comment type="caution">
    <text evidence="4">The sequence shown here is derived from an EMBL/GenBank/DDBJ whole genome shotgun (WGS) entry which is preliminary data.</text>
</comment>
<dbReference type="InterPro" id="IPR012341">
    <property type="entry name" value="6hp_glycosidase-like_sf"/>
</dbReference>
<dbReference type="AlphaFoldDB" id="A0A814HRH5"/>
<dbReference type="Pfam" id="PF07470">
    <property type="entry name" value="Glyco_hydro_88"/>
    <property type="match status" value="1"/>
</dbReference>
<reference evidence="4" key="1">
    <citation type="submission" date="2021-02" db="EMBL/GenBank/DDBJ databases">
        <authorList>
            <person name="Nowell W R."/>
        </authorList>
    </citation>
    <scope>NUCLEOTIDE SEQUENCE</scope>
</reference>
<name>A0A814HRH5_ADIRI</name>
<evidence type="ECO:0000313" key="5">
    <source>
        <dbReference type="Proteomes" id="UP000663828"/>
    </source>
</evidence>
<dbReference type="EMBL" id="CAJNOR010000809">
    <property type="protein sequence ID" value="CAF1012303.1"/>
    <property type="molecule type" value="Genomic_DNA"/>
</dbReference>
<evidence type="ECO:0000256" key="2">
    <source>
        <dbReference type="ARBA" id="ARBA00038358"/>
    </source>
</evidence>
<dbReference type="PANTHER" id="PTHR36845:SF1">
    <property type="entry name" value="HYDROLASE, PUTATIVE (AFU_ORTHOLOGUE AFUA_7G05090)-RELATED"/>
    <property type="match status" value="1"/>
</dbReference>
<organism evidence="4 5">
    <name type="scientific">Adineta ricciae</name>
    <name type="common">Rotifer</name>
    <dbReference type="NCBI Taxonomy" id="249248"/>
    <lineage>
        <taxon>Eukaryota</taxon>
        <taxon>Metazoa</taxon>
        <taxon>Spiralia</taxon>
        <taxon>Gnathifera</taxon>
        <taxon>Rotifera</taxon>
        <taxon>Eurotatoria</taxon>
        <taxon>Bdelloidea</taxon>
        <taxon>Adinetida</taxon>
        <taxon>Adinetidae</taxon>
        <taxon>Adineta</taxon>
    </lineage>
</organism>
<dbReference type="GO" id="GO:0000272">
    <property type="term" value="P:polysaccharide catabolic process"/>
    <property type="evidence" value="ECO:0007669"/>
    <property type="project" value="TreeGrafter"/>
</dbReference>
<dbReference type="InterPro" id="IPR008928">
    <property type="entry name" value="6-hairpin_glycosidase_sf"/>
</dbReference>
<gene>
    <name evidence="4" type="ORF">XAT740_LOCUS13788</name>
</gene>
<dbReference type="InterPro" id="IPR052369">
    <property type="entry name" value="UG_Glycosaminoglycan_Hydrolase"/>
</dbReference>
<keyword evidence="3" id="KW-0732">Signal</keyword>
<feature type="signal peptide" evidence="3">
    <location>
        <begin position="1"/>
        <end position="19"/>
    </location>
</feature>
<dbReference type="InterPro" id="IPR010905">
    <property type="entry name" value="Glyco_hydro_88"/>
</dbReference>
<keyword evidence="5" id="KW-1185">Reference proteome</keyword>
<dbReference type="PANTHER" id="PTHR36845">
    <property type="entry name" value="HYDROLASE, PUTATIVE (AFU_ORTHOLOGUE AFUA_7G05090)-RELATED"/>
    <property type="match status" value="1"/>
</dbReference>
<proteinExistence type="inferred from homology"/>
<accession>A0A814HRH5</accession>
<evidence type="ECO:0008006" key="6">
    <source>
        <dbReference type="Google" id="ProtNLM"/>
    </source>
</evidence>
<dbReference type="Gene3D" id="1.50.10.10">
    <property type="match status" value="1"/>
</dbReference>
<keyword evidence="1" id="KW-0378">Hydrolase</keyword>
<dbReference type="GO" id="GO:0052757">
    <property type="term" value="F:chondroitin hydrolase activity"/>
    <property type="evidence" value="ECO:0007669"/>
    <property type="project" value="TreeGrafter"/>
</dbReference>
<feature type="chain" id="PRO_5033058477" description="Glycoside hydrolase family 88 protein" evidence="3">
    <location>
        <begin position="20"/>
        <end position="389"/>
    </location>
</feature>
<dbReference type="SUPFAM" id="SSF48208">
    <property type="entry name" value="Six-hairpin glycosidases"/>
    <property type="match status" value="1"/>
</dbReference>
<comment type="similarity">
    <text evidence="2">Belongs to the glycosyl hydrolase 88 family.</text>
</comment>
<protein>
    <recommendedName>
        <fullName evidence="6">Glycoside hydrolase family 88 protein</fullName>
    </recommendedName>
</protein>
<evidence type="ECO:0000256" key="3">
    <source>
        <dbReference type="SAM" id="SignalP"/>
    </source>
</evidence>
<sequence length="389" mass="44009">MAIRLVFSSFLFLCANVLAIDVMRYASVQYSILYYEFVDSEGKFYPSYGNPLELEWKSTTATSGWTSGFFPGVFWNILQYNATQESLKRAIAVTTPTAPFANATGTHDVGFVIMSGFGNAYRLLKLPEYLDVVVTGAHSLATRYSPIVRCTRSWNSAQGFLVIIDNMMNLELLFEASNQTKDQTLYNIAWQHANRTMHEHFRDDNSTYHVVEYDEKDGSVIRKYTAQGYADWSTWARGQSWSVHGFTIAYRYTKYQPFLDKAIGAANYVLTHLPSSTDLIPYWDYDAPRNSTLPYQPRDTSAAAIFASALVELSGYVTPDLRDRFLTAAKGIVDQLSSPKYMIYGDKQYKLPALLVNGTIGPYPKNPYDVSLSYGDYYLTQAVIRLAKL</sequence>